<dbReference type="InterPro" id="IPR041577">
    <property type="entry name" value="RT_RNaseH_2"/>
</dbReference>
<gene>
    <name evidence="3" type="ORF">SI8410_09012784</name>
</gene>
<dbReference type="PANTHER" id="PTHR35046:SF18">
    <property type="entry name" value="RNA-DIRECTED DNA POLYMERASE"/>
    <property type="match status" value="1"/>
</dbReference>
<dbReference type="PANTHER" id="PTHR35046">
    <property type="entry name" value="ZINC KNUCKLE (CCHC-TYPE) FAMILY PROTEIN"/>
    <property type="match status" value="1"/>
</dbReference>
<evidence type="ECO:0000259" key="1">
    <source>
        <dbReference type="Pfam" id="PF00078"/>
    </source>
</evidence>
<evidence type="ECO:0000259" key="2">
    <source>
        <dbReference type="Pfam" id="PF17919"/>
    </source>
</evidence>
<feature type="domain" description="Reverse transcriptase/retrotransposon-derived protein RNase H-like" evidence="2">
    <location>
        <begin position="480"/>
        <end position="556"/>
    </location>
</feature>
<keyword evidence="4" id="KW-1185">Reference proteome</keyword>
<proteinExistence type="predicted"/>
<protein>
    <submittedName>
        <fullName evidence="3">Uncharacterized protein</fullName>
    </submittedName>
</protein>
<dbReference type="EMBL" id="LR746272">
    <property type="protein sequence ID" value="CAA7402106.1"/>
    <property type="molecule type" value="Genomic_DNA"/>
</dbReference>
<evidence type="ECO:0000313" key="4">
    <source>
        <dbReference type="Proteomes" id="UP000663760"/>
    </source>
</evidence>
<dbReference type="SUPFAM" id="SSF56672">
    <property type="entry name" value="DNA/RNA polymerases"/>
    <property type="match status" value="1"/>
</dbReference>
<dbReference type="Proteomes" id="UP000663760">
    <property type="component" value="Chromosome 9"/>
</dbReference>
<dbReference type="InterPro" id="IPR000477">
    <property type="entry name" value="RT_dom"/>
</dbReference>
<dbReference type="AlphaFoldDB" id="A0A7I8KXP7"/>
<dbReference type="Pfam" id="PF00078">
    <property type="entry name" value="RVT_1"/>
    <property type="match status" value="1"/>
</dbReference>
<reference evidence="3" key="1">
    <citation type="submission" date="2020-02" db="EMBL/GenBank/DDBJ databases">
        <authorList>
            <person name="Scholz U."/>
            <person name="Mascher M."/>
            <person name="Fiebig A."/>
        </authorList>
    </citation>
    <scope>NUCLEOTIDE SEQUENCE</scope>
</reference>
<organism evidence="3 4">
    <name type="scientific">Spirodela intermedia</name>
    <name type="common">Intermediate duckweed</name>
    <dbReference type="NCBI Taxonomy" id="51605"/>
    <lineage>
        <taxon>Eukaryota</taxon>
        <taxon>Viridiplantae</taxon>
        <taxon>Streptophyta</taxon>
        <taxon>Embryophyta</taxon>
        <taxon>Tracheophyta</taxon>
        <taxon>Spermatophyta</taxon>
        <taxon>Magnoliopsida</taxon>
        <taxon>Liliopsida</taxon>
        <taxon>Araceae</taxon>
        <taxon>Lemnoideae</taxon>
        <taxon>Spirodela</taxon>
    </lineage>
</organism>
<dbReference type="Gene3D" id="3.30.70.270">
    <property type="match status" value="2"/>
</dbReference>
<dbReference type="InterPro" id="IPR043128">
    <property type="entry name" value="Rev_trsase/Diguanyl_cyclase"/>
</dbReference>
<sequence>MEQKIEDLNDTLKQILARMFKNLSNDTRSSKGKSNYDDCRDFRMKIDLPSFNRHLKIEEFLEWISEVETFFEYMKIFYEKQVKLVAYKNPYAPNSVLKCYRCNEEDYKTNACPKRGAVNFTEAIDEDEIEGKEEENFGHSPVIRKLMYAPKKEEPPQHHNVFRTKCIVDGKVCDKLGLKIEKHPHPYRIGWIKKDYETKVTETCSVKFSMEKVYFDEIYCDVVEMDACHLILDLIPGVSLSNLPHYRMSSEENKILPEQVEELLEKGLIHESMTPCSVPTLLVSKKDETLQICVDSQVINKITVKYRFSIPRLDNNHDMLCGSRIFSKIDLKSEYPQIQICLGDEWKTGFKMKAGLYEWLVMPFGLSNALSTFMQMMNQVLKPFIENLLVYFDDMLIYSTTEEEHHHHLRSVLTVLQQNDLVFLGYIVSANGIKVDEEKVEAIKDWPIPKNIHDVRSFHDLASFYRRFFQNFNSIMTPITKSFILIKEKLSSVPILVLSNFDKLFEVECYASITGIGAILSQEETKRKWTTYELEFYDVVRSLHTWEHYLIQRKFILFTNH</sequence>
<dbReference type="InterPro" id="IPR043502">
    <property type="entry name" value="DNA/RNA_pol_sf"/>
</dbReference>
<dbReference type="Gene3D" id="3.10.10.10">
    <property type="entry name" value="HIV Type 1 Reverse Transcriptase, subunit A, domain 1"/>
    <property type="match status" value="1"/>
</dbReference>
<dbReference type="CDD" id="cd01647">
    <property type="entry name" value="RT_LTR"/>
    <property type="match status" value="1"/>
</dbReference>
<feature type="domain" description="Reverse transcriptase" evidence="1">
    <location>
        <begin position="291"/>
        <end position="421"/>
    </location>
</feature>
<dbReference type="Pfam" id="PF17919">
    <property type="entry name" value="RT_RNaseH_2"/>
    <property type="match status" value="1"/>
</dbReference>
<accession>A0A7I8KXP7</accession>
<dbReference type="OrthoDB" id="679712at2759"/>
<name>A0A7I8KXP7_SPIIN</name>
<evidence type="ECO:0000313" key="3">
    <source>
        <dbReference type="EMBL" id="CAA7402106.1"/>
    </source>
</evidence>